<dbReference type="AlphaFoldDB" id="A0AA89BYG6"/>
<evidence type="ECO:0000313" key="3">
    <source>
        <dbReference type="Proteomes" id="UP001186944"/>
    </source>
</evidence>
<feature type="region of interest" description="Disordered" evidence="1">
    <location>
        <begin position="75"/>
        <end position="154"/>
    </location>
</feature>
<accession>A0AA89BYG6</accession>
<evidence type="ECO:0000313" key="2">
    <source>
        <dbReference type="EMBL" id="KAK3095144.1"/>
    </source>
</evidence>
<dbReference type="Proteomes" id="UP001186944">
    <property type="component" value="Unassembled WGS sequence"/>
</dbReference>
<feature type="region of interest" description="Disordered" evidence="1">
    <location>
        <begin position="27"/>
        <end position="59"/>
    </location>
</feature>
<sequence>MLANMGGGGGQGMEMMGLMSMFSMLGRSDQSQARSQNDSTLNGQSASPLHDTHGTGNQIGLQSANQMSRLEQLLQSSRNSAKDEDVDGEDPGKNEMFGMLRNICSKVTKAREAEKKSNKTHQESGEEQETTTEDQNSQTNSQICEKSESVVNERTGDTDINKRLEEVEKRLEQHVCTQVKEAEERLKNHFDSRLSEMEEKICSKMEQILQLFHNNGRSTPS</sequence>
<organism evidence="2 3">
    <name type="scientific">Pinctada imbricata</name>
    <name type="common">Atlantic pearl-oyster</name>
    <name type="synonym">Pinctada martensii</name>
    <dbReference type="NCBI Taxonomy" id="66713"/>
    <lineage>
        <taxon>Eukaryota</taxon>
        <taxon>Metazoa</taxon>
        <taxon>Spiralia</taxon>
        <taxon>Lophotrochozoa</taxon>
        <taxon>Mollusca</taxon>
        <taxon>Bivalvia</taxon>
        <taxon>Autobranchia</taxon>
        <taxon>Pteriomorphia</taxon>
        <taxon>Pterioida</taxon>
        <taxon>Pterioidea</taxon>
        <taxon>Pteriidae</taxon>
        <taxon>Pinctada</taxon>
    </lineage>
</organism>
<proteinExistence type="predicted"/>
<gene>
    <name evidence="2" type="ORF">FSP39_010787</name>
</gene>
<feature type="compositionally biased region" description="Basic and acidic residues" evidence="1">
    <location>
        <begin position="109"/>
        <end position="124"/>
    </location>
</feature>
<evidence type="ECO:0000256" key="1">
    <source>
        <dbReference type="SAM" id="MobiDB-lite"/>
    </source>
</evidence>
<feature type="compositionally biased region" description="Polar residues" evidence="1">
    <location>
        <begin position="29"/>
        <end position="47"/>
    </location>
</feature>
<protein>
    <submittedName>
        <fullName evidence="2">Uncharacterized protein</fullName>
    </submittedName>
</protein>
<feature type="compositionally biased region" description="Low complexity" evidence="1">
    <location>
        <begin position="133"/>
        <end position="142"/>
    </location>
</feature>
<name>A0AA89BYG6_PINIB</name>
<reference evidence="2" key="1">
    <citation type="submission" date="2019-08" db="EMBL/GenBank/DDBJ databases">
        <title>The improved chromosome-level genome for the pearl oyster Pinctada fucata martensii using PacBio sequencing and Hi-C.</title>
        <authorList>
            <person name="Zheng Z."/>
        </authorList>
    </citation>
    <scope>NUCLEOTIDE SEQUENCE</scope>
    <source>
        <strain evidence="2">ZZ-2019</strain>
        <tissue evidence="2">Adductor muscle</tissue>
    </source>
</reference>
<keyword evidence="3" id="KW-1185">Reference proteome</keyword>
<comment type="caution">
    <text evidence="2">The sequence shown here is derived from an EMBL/GenBank/DDBJ whole genome shotgun (WGS) entry which is preliminary data.</text>
</comment>
<dbReference type="EMBL" id="VSWD01000008">
    <property type="protein sequence ID" value="KAK3095144.1"/>
    <property type="molecule type" value="Genomic_DNA"/>
</dbReference>